<dbReference type="SUPFAM" id="SSF49363">
    <property type="entry name" value="Purple acid phosphatase, N-terminal domain"/>
    <property type="match status" value="1"/>
</dbReference>
<evidence type="ECO:0000313" key="5">
    <source>
        <dbReference type="Proteomes" id="UP001190700"/>
    </source>
</evidence>
<evidence type="ECO:0000256" key="1">
    <source>
        <dbReference type="ARBA" id="ARBA00004613"/>
    </source>
</evidence>
<dbReference type="Proteomes" id="UP001190700">
    <property type="component" value="Unassembled WGS sequence"/>
</dbReference>
<keyword evidence="2" id="KW-0964">Secreted</keyword>
<feature type="domain" description="Purple acid phosphatase N-terminal" evidence="3">
    <location>
        <begin position="21"/>
        <end position="111"/>
    </location>
</feature>
<evidence type="ECO:0000259" key="3">
    <source>
        <dbReference type="Pfam" id="PF16656"/>
    </source>
</evidence>
<dbReference type="PANTHER" id="PTHR45778">
    <property type="entry name" value="PURPLE ACID PHOSPHATASE-RELATED"/>
    <property type="match status" value="1"/>
</dbReference>
<name>A0AAE0G251_9CHLO</name>
<sequence length="120" mass="12932">ASRLLVASQEVASERPHAPLYLKLAGTGNPGEMRLTWLSTVSRTPVVRVGTAPGQHAYTFSGAVTTYSADEMCGAPANIPSARYFRDPGYIHQVVLLGLEPEVEYFFVYGAIDILNGMGD</sequence>
<comment type="subcellular location">
    <subcellularLocation>
        <location evidence="1">Secreted</location>
    </subcellularLocation>
</comment>
<accession>A0AAE0G251</accession>
<dbReference type="AlphaFoldDB" id="A0AAE0G251"/>
<reference evidence="4 5" key="1">
    <citation type="journal article" date="2015" name="Genome Biol. Evol.">
        <title>Comparative Genomics of a Bacterivorous Green Alga Reveals Evolutionary Causalities and Consequences of Phago-Mixotrophic Mode of Nutrition.</title>
        <authorList>
            <person name="Burns J.A."/>
            <person name="Paasch A."/>
            <person name="Narechania A."/>
            <person name="Kim E."/>
        </authorList>
    </citation>
    <scope>NUCLEOTIDE SEQUENCE [LARGE SCALE GENOMIC DNA]</scope>
    <source>
        <strain evidence="4 5">PLY_AMNH</strain>
    </source>
</reference>
<dbReference type="InterPro" id="IPR015914">
    <property type="entry name" value="PAPs_N"/>
</dbReference>
<organism evidence="4 5">
    <name type="scientific">Cymbomonas tetramitiformis</name>
    <dbReference type="NCBI Taxonomy" id="36881"/>
    <lineage>
        <taxon>Eukaryota</taxon>
        <taxon>Viridiplantae</taxon>
        <taxon>Chlorophyta</taxon>
        <taxon>Pyramimonadophyceae</taxon>
        <taxon>Pyramimonadales</taxon>
        <taxon>Pyramimonadaceae</taxon>
        <taxon>Cymbomonas</taxon>
    </lineage>
</organism>
<proteinExistence type="predicted"/>
<dbReference type="InterPro" id="IPR008963">
    <property type="entry name" value="Purple_acid_Pase-like_N"/>
</dbReference>
<dbReference type="GO" id="GO:0003993">
    <property type="term" value="F:acid phosphatase activity"/>
    <property type="evidence" value="ECO:0007669"/>
    <property type="project" value="InterPro"/>
</dbReference>
<dbReference type="GO" id="GO:0005576">
    <property type="term" value="C:extracellular region"/>
    <property type="evidence" value="ECO:0007669"/>
    <property type="project" value="UniProtKB-SubCell"/>
</dbReference>
<comment type="caution">
    <text evidence="4">The sequence shown here is derived from an EMBL/GenBank/DDBJ whole genome shotgun (WGS) entry which is preliminary data.</text>
</comment>
<dbReference type="Pfam" id="PF16656">
    <property type="entry name" value="Pur_ac_phosph_N"/>
    <property type="match status" value="1"/>
</dbReference>
<protein>
    <recommendedName>
        <fullName evidence="3">Purple acid phosphatase N-terminal domain-containing protein</fullName>
    </recommendedName>
</protein>
<dbReference type="GO" id="GO:0046872">
    <property type="term" value="F:metal ion binding"/>
    <property type="evidence" value="ECO:0007669"/>
    <property type="project" value="InterPro"/>
</dbReference>
<feature type="non-terminal residue" evidence="4">
    <location>
        <position position="1"/>
    </location>
</feature>
<evidence type="ECO:0000256" key="2">
    <source>
        <dbReference type="ARBA" id="ARBA00022525"/>
    </source>
</evidence>
<keyword evidence="5" id="KW-1185">Reference proteome</keyword>
<evidence type="ECO:0000313" key="4">
    <source>
        <dbReference type="EMBL" id="KAK3269526.1"/>
    </source>
</evidence>
<dbReference type="Gene3D" id="2.60.40.380">
    <property type="entry name" value="Purple acid phosphatase-like, N-terminal"/>
    <property type="match status" value="1"/>
</dbReference>
<gene>
    <name evidence="4" type="ORF">CYMTET_22032</name>
</gene>
<dbReference type="EMBL" id="LGRX02010897">
    <property type="protein sequence ID" value="KAK3269526.1"/>
    <property type="molecule type" value="Genomic_DNA"/>
</dbReference>
<dbReference type="PANTHER" id="PTHR45778:SF7">
    <property type="entry name" value="PURPLE ACID PHOSPHATASE"/>
    <property type="match status" value="1"/>
</dbReference>